<organism evidence="1 2">
    <name type="scientific">Rhabdobacter roseus</name>
    <dbReference type="NCBI Taxonomy" id="1655419"/>
    <lineage>
        <taxon>Bacteria</taxon>
        <taxon>Pseudomonadati</taxon>
        <taxon>Bacteroidota</taxon>
        <taxon>Cytophagia</taxon>
        <taxon>Cytophagales</taxon>
        <taxon>Cytophagaceae</taxon>
        <taxon>Rhabdobacter</taxon>
    </lineage>
</organism>
<dbReference type="AlphaFoldDB" id="A0A840U3K1"/>
<reference evidence="1 2" key="1">
    <citation type="submission" date="2020-08" db="EMBL/GenBank/DDBJ databases">
        <title>Genomic Encyclopedia of Type Strains, Phase IV (KMG-IV): sequencing the most valuable type-strain genomes for metagenomic binning, comparative biology and taxonomic classification.</title>
        <authorList>
            <person name="Goeker M."/>
        </authorList>
    </citation>
    <scope>NUCLEOTIDE SEQUENCE [LARGE SCALE GENOMIC DNA]</scope>
    <source>
        <strain evidence="1 2">DSM 105074</strain>
    </source>
</reference>
<dbReference type="Proteomes" id="UP000557307">
    <property type="component" value="Unassembled WGS sequence"/>
</dbReference>
<evidence type="ECO:0000313" key="2">
    <source>
        <dbReference type="Proteomes" id="UP000557307"/>
    </source>
</evidence>
<dbReference type="RefSeq" id="WP_184178090.1">
    <property type="nucleotide sequence ID" value="NZ_JACHGF010000011.1"/>
</dbReference>
<name>A0A840U3K1_9BACT</name>
<protein>
    <submittedName>
        <fullName evidence="1">Uncharacterized protein</fullName>
    </submittedName>
</protein>
<proteinExistence type="predicted"/>
<gene>
    <name evidence="1" type="ORF">HNQ92_004851</name>
</gene>
<comment type="caution">
    <text evidence="1">The sequence shown here is derived from an EMBL/GenBank/DDBJ whole genome shotgun (WGS) entry which is preliminary data.</text>
</comment>
<keyword evidence="2" id="KW-1185">Reference proteome</keyword>
<evidence type="ECO:0000313" key="1">
    <source>
        <dbReference type="EMBL" id="MBB5286690.1"/>
    </source>
</evidence>
<dbReference type="EMBL" id="JACHGF010000011">
    <property type="protein sequence ID" value="MBB5286690.1"/>
    <property type="molecule type" value="Genomic_DNA"/>
</dbReference>
<accession>A0A840U3K1</accession>
<sequence>MKKSNIFAYVELSKLAKRLQEPATTLKEELKAQSAYFNIIPAKYFSETLVGDWEAILQRVHLQPEYSTAGREATSAKVPSRPAGRPTAVSRLPMNAAALAIEQMSEAECSKLAKQILALFQKLEKEFV</sequence>